<proteinExistence type="predicted"/>
<sequence>MEQPSTWRRYKQAEAQFTACVSGQHQEENVFDQDQKAPQLKSRRQKKKKMAAATAAAADIGSPPAQTIEDDDKLKVYAEKLEQLAQRVADNATPRDIPDAALNVHRDVISLRKRSHNFFTGMAEITTDPKMKDELKRSNARHAYLIRVLEGILAKLAAVVATAGGRPVEKTPSSSGIHIPDFINMFEHLDSSTGESDNKTDLFWVEQFDFFSTPETPPETAPETPHELTDDDIRMMVYLFFEDFNHVRNHLQERWCYYWFDKVGSLNVLAALTSHAMDTFYQMENTLISDLGPKQRDCAKMLRFVRQLSQMKGGGAPYFPIPDRPVNYRRNDMNEDHKQMFCMLMTLVNQASLLSGITAHLGAQPAIISAVPALLLGIEAFLTKFEITILLVFCLQVWFDIRYIVEHEAVHPFDQLQTNAKRLVEVFMSYDPNILFKGTTSGVVAQYKGNCVSLMARQMVHVFQAKDFCLADHSLEYRKRRAHQMKLKASPEPLVLLKNEPVFAGLLDLRVRLSLSYCSFLYVNTTAIVDSAVHVYQAALAADPGLPAWYLMRQHAATFPEDAPFRLGLQEGLRPLEIFGHFDNVKAARTVESEKSMYGAEVVLRRFFYKRYAGAIHKGLTKFDRAHIARLVHKVPTSWKYKDMGGDKSSWRPEANLLWMDSVLTGLIEKSRILELDYFLLHDQAVALLKDLMEAFGPDMRERVGYQEGQPLARLESVLTCVRVDLAAATENGDKDREAEILELLVRVCRESGFDKPTGPELRLCPWGLEVPALPHDRVWEFS</sequence>
<reference evidence="3" key="1">
    <citation type="journal article" date="2023" name="Mol. Phylogenet. Evol.">
        <title>Genome-scale phylogeny and comparative genomics of the fungal order Sordariales.</title>
        <authorList>
            <person name="Hensen N."/>
            <person name="Bonometti L."/>
            <person name="Westerberg I."/>
            <person name="Brannstrom I.O."/>
            <person name="Guillou S."/>
            <person name="Cros-Aarteil S."/>
            <person name="Calhoun S."/>
            <person name="Haridas S."/>
            <person name="Kuo A."/>
            <person name="Mondo S."/>
            <person name="Pangilinan J."/>
            <person name="Riley R."/>
            <person name="LaButti K."/>
            <person name="Andreopoulos B."/>
            <person name="Lipzen A."/>
            <person name="Chen C."/>
            <person name="Yan M."/>
            <person name="Daum C."/>
            <person name="Ng V."/>
            <person name="Clum A."/>
            <person name="Steindorff A."/>
            <person name="Ohm R.A."/>
            <person name="Martin F."/>
            <person name="Silar P."/>
            <person name="Natvig D.O."/>
            <person name="Lalanne C."/>
            <person name="Gautier V."/>
            <person name="Ament-Velasquez S.L."/>
            <person name="Kruys A."/>
            <person name="Hutchinson M.I."/>
            <person name="Powell A.J."/>
            <person name="Barry K."/>
            <person name="Miller A.N."/>
            <person name="Grigoriev I.V."/>
            <person name="Debuchy R."/>
            <person name="Gladieux P."/>
            <person name="Hiltunen Thoren M."/>
            <person name="Johannesson H."/>
        </authorList>
    </citation>
    <scope>NUCLEOTIDE SEQUENCE</scope>
    <source>
        <strain evidence="3">CBS 232.78</strain>
    </source>
</reference>
<comment type="caution">
    <text evidence="3">The sequence shown here is derived from an EMBL/GenBank/DDBJ whole genome shotgun (WGS) entry which is preliminary data.</text>
</comment>
<dbReference type="InterPro" id="IPR046539">
    <property type="entry name" value="DUF6604"/>
</dbReference>
<dbReference type="PANTHER" id="PTHR38795:SF1">
    <property type="entry name" value="DUF6604 DOMAIN-CONTAINING PROTEIN"/>
    <property type="match status" value="1"/>
</dbReference>
<feature type="domain" description="DUF6604" evidence="2">
    <location>
        <begin position="9"/>
        <end position="288"/>
    </location>
</feature>
<evidence type="ECO:0000256" key="1">
    <source>
        <dbReference type="SAM" id="MobiDB-lite"/>
    </source>
</evidence>
<dbReference type="PANTHER" id="PTHR38795">
    <property type="entry name" value="DUF6604 DOMAIN-CONTAINING PROTEIN"/>
    <property type="match status" value="1"/>
</dbReference>
<gene>
    <name evidence="3" type="ORF">B0H63DRAFT_450054</name>
</gene>
<protein>
    <recommendedName>
        <fullName evidence="2">DUF6604 domain-containing protein</fullName>
    </recommendedName>
</protein>
<organism evidence="3 4">
    <name type="scientific">Podospora didyma</name>
    <dbReference type="NCBI Taxonomy" id="330526"/>
    <lineage>
        <taxon>Eukaryota</taxon>
        <taxon>Fungi</taxon>
        <taxon>Dikarya</taxon>
        <taxon>Ascomycota</taxon>
        <taxon>Pezizomycotina</taxon>
        <taxon>Sordariomycetes</taxon>
        <taxon>Sordariomycetidae</taxon>
        <taxon>Sordariales</taxon>
        <taxon>Podosporaceae</taxon>
        <taxon>Podospora</taxon>
    </lineage>
</organism>
<dbReference type="EMBL" id="JAULSW010000004">
    <property type="protein sequence ID" value="KAK3386065.1"/>
    <property type="molecule type" value="Genomic_DNA"/>
</dbReference>
<name>A0AAE0U0F5_9PEZI</name>
<evidence type="ECO:0000313" key="3">
    <source>
        <dbReference type="EMBL" id="KAK3386065.1"/>
    </source>
</evidence>
<reference evidence="3" key="2">
    <citation type="submission" date="2023-06" db="EMBL/GenBank/DDBJ databases">
        <authorList>
            <consortium name="Lawrence Berkeley National Laboratory"/>
            <person name="Haridas S."/>
            <person name="Hensen N."/>
            <person name="Bonometti L."/>
            <person name="Westerberg I."/>
            <person name="Brannstrom I.O."/>
            <person name="Guillou S."/>
            <person name="Cros-Aarteil S."/>
            <person name="Calhoun S."/>
            <person name="Kuo A."/>
            <person name="Mondo S."/>
            <person name="Pangilinan J."/>
            <person name="Riley R."/>
            <person name="LaButti K."/>
            <person name="Andreopoulos B."/>
            <person name="Lipzen A."/>
            <person name="Chen C."/>
            <person name="Yanf M."/>
            <person name="Daum C."/>
            <person name="Ng V."/>
            <person name="Clum A."/>
            <person name="Steindorff A."/>
            <person name="Ohm R."/>
            <person name="Martin F."/>
            <person name="Silar P."/>
            <person name="Natvig D."/>
            <person name="Lalanne C."/>
            <person name="Gautier V."/>
            <person name="Ament-velasquez S.L."/>
            <person name="Kruys A."/>
            <person name="Hutchinson M.I."/>
            <person name="Powell A.J."/>
            <person name="Barry K."/>
            <person name="Miller A.N."/>
            <person name="Grigoriev I.V."/>
            <person name="Debuchy R."/>
            <person name="Gladieux P."/>
            <person name="Thoren M.H."/>
            <person name="Johannesson H."/>
        </authorList>
    </citation>
    <scope>NUCLEOTIDE SEQUENCE</scope>
    <source>
        <strain evidence="3">CBS 232.78</strain>
    </source>
</reference>
<accession>A0AAE0U0F5</accession>
<dbReference type="Pfam" id="PF20253">
    <property type="entry name" value="DUF6604"/>
    <property type="match status" value="1"/>
</dbReference>
<feature type="compositionally biased region" description="Basic residues" evidence="1">
    <location>
        <begin position="41"/>
        <end position="50"/>
    </location>
</feature>
<evidence type="ECO:0000313" key="4">
    <source>
        <dbReference type="Proteomes" id="UP001285441"/>
    </source>
</evidence>
<feature type="region of interest" description="Disordered" evidence="1">
    <location>
        <begin position="27"/>
        <end position="66"/>
    </location>
</feature>
<evidence type="ECO:0000259" key="2">
    <source>
        <dbReference type="Pfam" id="PF20253"/>
    </source>
</evidence>
<dbReference type="Proteomes" id="UP001285441">
    <property type="component" value="Unassembled WGS sequence"/>
</dbReference>
<dbReference type="AlphaFoldDB" id="A0AAE0U0F5"/>
<keyword evidence="4" id="KW-1185">Reference proteome</keyword>